<evidence type="ECO:0000259" key="2">
    <source>
        <dbReference type="PROSITE" id="PS50525"/>
    </source>
</evidence>
<keyword evidence="3" id="KW-0548">Nucleotidyltransferase</keyword>
<dbReference type="EMBL" id="MW648507">
    <property type="protein sequence ID" value="QXN75415.1"/>
    <property type="molecule type" value="Genomic_RNA"/>
</dbReference>
<keyword evidence="1" id="KW-0808">Transferase</keyword>
<protein>
    <submittedName>
        <fullName evidence="3">RNA-dependent RNA polymerase</fullName>
    </submittedName>
</protein>
<dbReference type="Pfam" id="PF04196">
    <property type="entry name" value="Bunya_RdRp"/>
    <property type="match status" value="1"/>
</dbReference>
<dbReference type="GO" id="GO:0039694">
    <property type="term" value="P:viral RNA genome replication"/>
    <property type="evidence" value="ECO:0007669"/>
    <property type="project" value="InterPro"/>
</dbReference>
<dbReference type="InterPro" id="IPR007099">
    <property type="entry name" value="RNA-dir_pol_NSvirus"/>
</dbReference>
<dbReference type="PROSITE" id="PS50525">
    <property type="entry name" value="RDRP_SSRNA_NEG_SEG"/>
    <property type="match status" value="1"/>
</dbReference>
<evidence type="ECO:0000256" key="1">
    <source>
        <dbReference type="ARBA" id="ARBA00022679"/>
    </source>
</evidence>
<name>A0A8F5RB72_9VIRU</name>
<feature type="domain" description="RdRp catalytic" evidence="2">
    <location>
        <begin position="927"/>
        <end position="1115"/>
    </location>
</feature>
<accession>A0A8F5RB72</accession>
<sequence>MSNIVVGVQSVSRTLSTRFAIPNDLDAFARGLLDNYIPKNQDDYQTYRRYMHDILCLALVEIGVYHEEELTLDKLGLRAVNDRRLNLQKPDLYTIELTNLEVGDVTISFNPESEIEKKRVKYKDLFNLILEKKGLQVNFNVITIDLSDTEWEESIPKLPPVHLKMLRIFIDNLRYIHAHKSFSSHRADLSDFYALDRFRFELSDDIGNIMSSACQSEMTTSEVVNILEGSGPEKLSDKDYISLLARGILSGPMSKRPSPKPEPCDGSVLDSSWNDYCSRAKNTDKIPRILQLGAPLEMIEVNTSFDDLVSQLRKTSSTGGYLDMVKSSLANSDPEEGHIIHLSLSDSQLQKEQMEGPGRKAYLRRMGLKTERKPPTHIGISHEHVTILEDLIQQVEQLCVKSSLQELEQPALDSMGPSMCSTLEKVVEYHTESPFSGIAKFYQRISQEIVINSMRRRKNRQYVLCNSGFKDIFVLIAPGSQLRTESNTEFVKIISLCRPVTHVVSAPWIPTGDHWESEWLSVDTDRLKHWSRSFDRTLLSSVACAERLVEPSKSIAKACKEEIKNGNYQLLVLTYLEDKQLTSITNQTLRYLWMKALGDKQFEGIMSKFPSRVGSIIQSVMLQRAITTTKYLNGCSLSDFIRVPVSRQDEQTGSYDETTTGVVGKLPRLFTKGDMVPLSYNLNEIYWCMMYNKDRQNPAQDALSILNKVLKEEQKFDEELAARETKEEKKNYLFGVSTMEKDLAHVWSKRPESHYYSRRAVQVGMRLQSVHEDNVAPDYSWLTPSKLNNILSKNLSEYATFKASVKDLCRHVDVNDLKDIENIGKRTKAVELVSELVTNENLTQAYEVAMQFSGDNNKAFDVMIQIFKKGQIGGVREIMILFIKARVLFNIVEELCRLLSKSDKREILTKGKDKRLMMRGDYEEVVSQFQRGTPVQMIKNSYDMTTWAQKFIPTIFCSIYPDMLSDYQHVKNLAYFIFLKHTNKMIEYPRKLVQMWTEHKDVKHSEPWLQAAKEKFLADGVPYFINHSNMCQGIPHYNSTVLALSCQSLRDALFKECLMQLGQDCLIRWKTRVGSDDKGDMIGVDMSDKLGYKQYLLFEQCAHAAERLHSMELSVKSAAGNVMYELNSAFMANLETMSPTIKFAVAACDMIQTSSCTTFVNESYGRVRQLRENGGSSVLCGLAHMLNSDHFYTIFRTNRGGTNDVTEIFGVEKSRIPYDFGVYPFYDIDMQDIVGPEFYNYTVITNPETPKAIKQLLYTPLSKEDLSEAFPDPEDPALMKKDHFGIRQGLIKQLTAMRRRLSITPTEVDEFFAENPFLMIRGPETQRETIMSIHAKLLTKGAAEALRRTSPAIYLGRLAAFETAKAWKIRKPNGTNLIDLEEGTATELEDDVPATYKEFITWGLALAKSQDFPIESMIGVVFPQSSSFEVIKQFVGKFGMRRESAKKYSQAVRTWVVNNYNYNFNNSLKSILETSFGFSQLSSKEDVNEFRKLLNFDLNSYDNFITECRHKQLRPLDVFFYMTKIYKSSKGTKIQAFANGPSTNSLNTTVISIKRYSHLPHTEMVMDLGLNPDDFLDTNRQDVKMDTLKFCCNLLLMSKQGSLTGKEDVLEECSVKGSTLKDWCETTVRSLRSISGFDHQTKKVCLFVASQVLGKSEFKEKLLSWNSLNFTYLKRQKKVISGNGNVSWMGDLSMLVNAGKNTFVLNSVNDVNFLQCKRIEDLETLLSSLYEMCKLLGFDVRSFFVKRRLTPGSCYLSENSKSLLRSTCSGPEYNCLNISETRSFPHMRLQDFDSFNVITQVHHKTGSTTVCLEQRNERSATICHFPGNFYPASSPRGLMVTGELWYKGLRLSSLLKNPDWFYNYRLPSLTDSETLEFFQTNVDFDRVLSQTTEEKGKIIEYLQVMDEIDEDVFNLQMGGSVMQGNIKYTDADFETDVENVEDLFMEAMTNIQRGGALDFEPMDTGLSSWADEMDDFEDKDADLPPMLEEDGIRFVRSMGYRRKARKANMHVVSQMQLGHIMKERVLNMFFKNAAVTSEDRRLLPNYYIWIRANRDLIGGVLADELQRILLTELHIHMGASIGELRSTLDRANPSLASAPPKLMNYTQGQKTDLYSQLSQTMGFSPDLYEESEGSEAEY</sequence>
<evidence type="ECO:0000313" key="3">
    <source>
        <dbReference type="EMBL" id="QXN75415.1"/>
    </source>
</evidence>
<dbReference type="GO" id="GO:0006351">
    <property type="term" value="P:DNA-templated transcription"/>
    <property type="evidence" value="ECO:0007669"/>
    <property type="project" value="InterPro"/>
</dbReference>
<proteinExistence type="predicted"/>
<dbReference type="GO" id="GO:0003968">
    <property type="term" value="F:RNA-directed RNA polymerase activity"/>
    <property type="evidence" value="ECO:0007669"/>
    <property type="project" value="UniProtKB-KW"/>
</dbReference>
<reference evidence="3" key="1">
    <citation type="submission" date="2021-02" db="EMBL/GenBank/DDBJ databases">
        <title>The hidden world within plants: metatranscriptomics unveil the complexity of wood microbiomes in grapevine.</title>
        <authorList>
            <person name="Nerva L."/>
            <person name="Garcia J.F."/>
            <person name="Favaretto F."/>
            <person name="Giudice G."/>
            <person name="Moffa L."/>
            <person name="Dario C."/>
            <person name="Riccardo V."/>
            <person name="Gambino G."/>
            <person name="Chitarra W."/>
        </authorList>
    </citation>
    <scope>NUCLEOTIDE SEQUENCE</scope>
</reference>
<dbReference type="InterPro" id="IPR007322">
    <property type="entry name" value="RNA_pol_bunyavir"/>
</dbReference>
<keyword evidence="3" id="KW-0696">RNA-directed RNA polymerase</keyword>
<organism evidence="3">
    <name type="scientific">Grapevine-associated negative single-stranded RNA virus 5</name>
    <dbReference type="NCBI Taxonomy" id="2814402"/>
    <lineage>
        <taxon>Viruses</taxon>
        <taxon>Riboviria</taxon>
        <taxon>Orthornavirae</taxon>
        <taxon>Negarnaviricota</taxon>
    </lineage>
</organism>